<keyword evidence="11" id="KW-1185">Reference proteome</keyword>
<evidence type="ECO:0000256" key="5">
    <source>
        <dbReference type="ARBA" id="ARBA00022842"/>
    </source>
</evidence>
<reference evidence="10 11" key="1">
    <citation type="submission" date="2023-04" db="EMBL/GenBank/DDBJ databases">
        <title>Genome Sequence of Selenomonas sputigena ATCC 33150.</title>
        <authorList>
            <person name="Miller D.P."/>
            <person name="Anvari S."/>
            <person name="Polson S.W."/>
            <person name="Macdonald M."/>
            <person name="Mcdowell J.V."/>
        </authorList>
    </citation>
    <scope>NUCLEOTIDE SEQUENCE [LARGE SCALE GENOMIC DNA]</scope>
    <source>
        <strain evidence="10 11">ATCC 33150</strain>
    </source>
</reference>
<comment type="similarity">
    <text evidence="7">Belongs to the CobB/CbiA family.</text>
</comment>
<keyword evidence="6 7" id="KW-0315">Glutamine amidotransferase</keyword>
<proteinExistence type="inferred from homology"/>
<sequence length="468" mass="51092">MEQRIPRLVIAATQSGSGKTTLVTGILAALRAQGLRVQSYKVGPDYIDPGYHALASGLPAHNLDTWLMPPERLKEIFARTAQGADLALIEGVMGLYDGGRKGVSSTAEIAKLLDAPVLLVIDAKSMGASAAAIALGFRRYDPEVKLEGVLLNRLGSDTHEAMIREAMAKVDMPVLGAMRRDDSLKMPERHLGLLPAEENEERDIVRKMGEKAALSVNLTALIRLASDAVPFALPQEQIFSARKEAGPQQSKVRIAVARDEAFSFYYPESLEVLESLGAEIFFFSPLKDVVLPEADGVLLGGGFPEMFAEELAANVSLRRSLRDAGDMGMPIYAECGGYMYLMEKLVDFDGKSYEMVGLIPSAVQMNRRLQMVGYVEAELCCDTILGACGKKLRGHEFHFSTELVQEEAHVPRAFTFTRMRNGARYAAGYAKGAVLGSYLHLHFAGCPEAAKSFIEACRLQRERRTADG</sequence>
<comment type="domain">
    <text evidence="7">Comprises of two domains. The C-terminal domain contains the binding site for glutamine and catalyzes the hydrolysis of this substrate to glutamate and ammonia. The N-terminal domain is anticipated to bind ATP and cobyrinate and catalyzes the ultimate synthesis of the diamide product. The ammonia produced via the glutaminase domain is probably translocated to the adjacent domain via a molecular tunnel, where it reacts with an activated intermediate.</text>
</comment>
<comment type="pathway">
    <text evidence="7">Cofactor biosynthesis; adenosylcobalamin biosynthesis; cob(II)yrinate a,c-diamide from sirohydrochlorin (anaerobic route): step 10/10.</text>
</comment>
<dbReference type="NCBIfam" id="NF002204">
    <property type="entry name" value="PRK01077.1"/>
    <property type="match status" value="1"/>
</dbReference>
<dbReference type="EMBL" id="JARVLH010000001">
    <property type="protein sequence ID" value="MEX5284211.1"/>
    <property type="molecule type" value="Genomic_DNA"/>
</dbReference>
<keyword evidence="7" id="KW-0169">Cobalamin biosynthesis</keyword>
<dbReference type="SUPFAM" id="SSF52540">
    <property type="entry name" value="P-loop containing nucleoside triphosphate hydrolases"/>
    <property type="match status" value="1"/>
</dbReference>
<dbReference type="Gene3D" id="3.40.50.880">
    <property type="match status" value="1"/>
</dbReference>
<dbReference type="InterPro" id="IPR027417">
    <property type="entry name" value="P-loop_NTPase"/>
</dbReference>
<comment type="function">
    <text evidence="7">Catalyzes the ATP-dependent amidation of the two carboxylate groups at positions a and c of cobyrinate, using either L-glutamine or ammonia as the nitrogen source.</text>
</comment>
<evidence type="ECO:0000259" key="8">
    <source>
        <dbReference type="Pfam" id="PF01656"/>
    </source>
</evidence>
<keyword evidence="3 7" id="KW-0547">Nucleotide-binding</keyword>
<comment type="caution">
    <text evidence="10">The sequence shown here is derived from an EMBL/GenBank/DDBJ whole genome shotgun (WGS) entry which is preliminary data.</text>
</comment>
<comment type="catalytic activity">
    <reaction evidence="7">
        <text>cob(II)yrinate + 2 L-glutamine + 2 ATP + 2 H2O = cob(II)yrinate a,c diamide + 2 L-glutamate + 2 ADP + 2 phosphate + 2 H(+)</text>
        <dbReference type="Rhea" id="RHEA:26289"/>
        <dbReference type="ChEBI" id="CHEBI:15377"/>
        <dbReference type="ChEBI" id="CHEBI:15378"/>
        <dbReference type="ChEBI" id="CHEBI:29985"/>
        <dbReference type="ChEBI" id="CHEBI:30616"/>
        <dbReference type="ChEBI" id="CHEBI:43474"/>
        <dbReference type="ChEBI" id="CHEBI:58359"/>
        <dbReference type="ChEBI" id="CHEBI:58537"/>
        <dbReference type="ChEBI" id="CHEBI:58894"/>
        <dbReference type="ChEBI" id="CHEBI:456216"/>
        <dbReference type="EC" id="6.3.5.11"/>
    </reaction>
</comment>
<dbReference type="PANTHER" id="PTHR43873">
    <property type="entry name" value="COBYRINATE A,C-DIAMIDE SYNTHASE"/>
    <property type="match status" value="1"/>
</dbReference>
<dbReference type="NCBIfam" id="TIGR00379">
    <property type="entry name" value="cobB"/>
    <property type="match status" value="1"/>
</dbReference>
<dbReference type="InterPro" id="IPR029062">
    <property type="entry name" value="Class_I_gatase-like"/>
</dbReference>
<evidence type="ECO:0000313" key="10">
    <source>
        <dbReference type="EMBL" id="MEX5284211.1"/>
    </source>
</evidence>
<dbReference type="HAMAP" id="MF_00027">
    <property type="entry name" value="CobB_CbiA"/>
    <property type="match status" value="1"/>
</dbReference>
<dbReference type="InterPro" id="IPR002586">
    <property type="entry name" value="CobQ/CobB/MinD/ParA_Nub-bd_dom"/>
</dbReference>
<organism evidence="10 11">
    <name type="scientific">Selenomonas sputigena</name>
    <dbReference type="NCBI Taxonomy" id="69823"/>
    <lineage>
        <taxon>Bacteria</taxon>
        <taxon>Bacillati</taxon>
        <taxon>Bacillota</taxon>
        <taxon>Negativicutes</taxon>
        <taxon>Selenomonadales</taxon>
        <taxon>Selenomonadaceae</taxon>
        <taxon>Selenomonas</taxon>
    </lineage>
</organism>
<accession>A0ABV3X1Z1</accession>
<feature type="active site" description="Nucleophile" evidence="7">
    <location>
        <position position="335"/>
    </location>
</feature>
<dbReference type="CDD" id="cd03130">
    <property type="entry name" value="GATase1_CobB"/>
    <property type="match status" value="1"/>
</dbReference>
<dbReference type="PANTHER" id="PTHR43873:SF1">
    <property type="entry name" value="COBYRINATE A,C-DIAMIDE SYNTHASE"/>
    <property type="match status" value="1"/>
</dbReference>
<dbReference type="Pfam" id="PF07685">
    <property type="entry name" value="GATase_3"/>
    <property type="match status" value="1"/>
</dbReference>
<name>A0ABV3X1Z1_9FIRM</name>
<evidence type="ECO:0000259" key="9">
    <source>
        <dbReference type="Pfam" id="PF07685"/>
    </source>
</evidence>
<dbReference type="CDD" id="cd05388">
    <property type="entry name" value="CobB_N"/>
    <property type="match status" value="1"/>
</dbReference>
<gene>
    <name evidence="7" type="primary">cbiA</name>
    <name evidence="10" type="ORF">QCO44_00955</name>
</gene>
<dbReference type="Gene3D" id="3.40.50.300">
    <property type="entry name" value="P-loop containing nucleotide triphosphate hydrolases"/>
    <property type="match status" value="1"/>
</dbReference>
<dbReference type="PROSITE" id="PS51274">
    <property type="entry name" value="GATASE_COBBQ"/>
    <property type="match status" value="1"/>
</dbReference>
<evidence type="ECO:0000256" key="6">
    <source>
        <dbReference type="ARBA" id="ARBA00022962"/>
    </source>
</evidence>
<keyword evidence="5 7" id="KW-0460">Magnesium</keyword>
<feature type="site" description="Increases nucleophilicity of active site Cys" evidence="7">
    <location>
        <position position="440"/>
    </location>
</feature>
<dbReference type="Pfam" id="PF01656">
    <property type="entry name" value="CbiA"/>
    <property type="match status" value="1"/>
</dbReference>
<dbReference type="RefSeq" id="WP_368845933.1">
    <property type="nucleotide sequence ID" value="NZ_CP194411.1"/>
</dbReference>
<evidence type="ECO:0000256" key="4">
    <source>
        <dbReference type="ARBA" id="ARBA00022840"/>
    </source>
</evidence>
<dbReference type="Proteomes" id="UP001559623">
    <property type="component" value="Unassembled WGS sequence"/>
</dbReference>
<comment type="cofactor">
    <cofactor evidence="1 7">
        <name>Mg(2+)</name>
        <dbReference type="ChEBI" id="CHEBI:18420"/>
    </cofactor>
</comment>
<evidence type="ECO:0000313" key="11">
    <source>
        <dbReference type="Proteomes" id="UP001559623"/>
    </source>
</evidence>
<evidence type="ECO:0000256" key="1">
    <source>
        <dbReference type="ARBA" id="ARBA00001946"/>
    </source>
</evidence>
<protein>
    <recommendedName>
        <fullName evidence="7">Cobyrinate a,c-diamide synthase</fullName>
        <ecNumber evidence="7">6.3.5.11</ecNumber>
    </recommendedName>
    <alternativeName>
        <fullName evidence="7">Cobyrinic acid a,c-diamide synthetase</fullName>
    </alternativeName>
</protein>
<evidence type="ECO:0000256" key="3">
    <source>
        <dbReference type="ARBA" id="ARBA00022741"/>
    </source>
</evidence>
<evidence type="ECO:0000256" key="2">
    <source>
        <dbReference type="ARBA" id="ARBA00022598"/>
    </source>
</evidence>
<dbReference type="InterPro" id="IPR011698">
    <property type="entry name" value="GATase_3"/>
</dbReference>
<dbReference type="SUPFAM" id="SSF52317">
    <property type="entry name" value="Class I glutamine amidotransferase-like"/>
    <property type="match status" value="1"/>
</dbReference>
<keyword evidence="2 7" id="KW-0436">Ligase</keyword>
<dbReference type="EC" id="6.3.5.11" evidence="7"/>
<dbReference type="InterPro" id="IPR004484">
    <property type="entry name" value="CbiA/CobB_synth"/>
</dbReference>
<comment type="miscellaneous">
    <text evidence="7">The a and c carboxylates of cobyrinate are activated for nucleophilic attack via formation of a phosphorylated intermediate by ATP. CbiA catalyzes first the amidation of the c-carboxylate, and then that of the a-carboxylate.</text>
</comment>
<evidence type="ECO:0000256" key="7">
    <source>
        <dbReference type="HAMAP-Rule" id="MF_00027"/>
    </source>
</evidence>
<feature type="domain" description="CobQ/CobB/MinD/ParA nucleotide binding" evidence="8">
    <location>
        <begin position="8"/>
        <end position="191"/>
    </location>
</feature>
<feature type="domain" description="CobB/CobQ-like glutamine amidotransferase" evidence="9">
    <location>
        <begin position="253"/>
        <end position="444"/>
    </location>
</feature>
<keyword evidence="4 7" id="KW-0067">ATP-binding</keyword>